<feature type="transmembrane region" description="Helical" evidence="1">
    <location>
        <begin position="164"/>
        <end position="184"/>
    </location>
</feature>
<feature type="transmembrane region" description="Helical" evidence="1">
    <location>
        <begin position="85"/>
        <end position="110"/>
    </location>
</feature>
<keyword evidence="1" id="KW-1133">Transmembrane helix</keyword>
<proteinExistence type="predicted"/>
<feature type="transmembrane region" description="Helical" evidence="1">
    <location>
        <begin position="60"/>
        <end position="79"/>
    </location>
</feature>
<feature type="transmembrane region" description="Helical" evidence="1">
    <location>
        <begin position="140"/>
        <end position="157"/>
    </location>
</feature>
<feature type="transmembrane region" description="Helical" evidence="1">
    <location>
        <begin position="283"/>
        <end position="304"/>
    </location>
</feature>
<accession>A0ABS0I864</accession>
<reference evidence="2 3" key="1">
    <citation type="submission" date="2020-11" db="EMBL/GenBank/DDBJ databases">
        <authorList>
            <person name="Kim M.K."/>
        </authorList>
    </citation>
    <scope>NUCLEOTIDE SEQUENCE [LARGE SCALE GENOMIC DNA]</scope>
    <source>
        <strain evidence="2 3">BT662</strain>
    </source>
</reference>
<keyword evidence="1" id="KW-0812">Transmembrane</keyword>
<gene>
    <name evidence="2" type="ORF">I2H31_18780</name>
</gene>
<comment type="caution">
    <text evidence="2">The sequence shown here is derived from an EMBL/GenBank/DDBJ whole genome shotgun (WGS) entry which is preliminary data.</text>
</comment>
<sequence>MYWSWSGRYTALVACSLLNPISFGQLGTAYKLACLLQLVLLFGALVALLRALLRGAAGTFRQLLQAGAGAFLLLVYHLPSTAECFYWLTAGYTYVLAVVLLLLALAVLAASFGAQRAGRRLGIGAVAGLLFLAVGCNETVAVPVLLLAWAAVAVLRGQARRNGLALALVVSLGCALAFAAPGNVARMHGEPFGKPGIWFCLTHTALFVAYCLVTWLGNGVLVAVTMLLVPALARLARFPDLPLHRFAQRPVLLTLLVPAFLAAGLFPSFWVRSAAPPLRALSLLHICFVLTWLLAAHAWVLYAARRREQPLLLALPGFVRGGLLVWLLCTFFTDYNHHLRDAGHRFSTNNSFLAYRDLLHGTAARYDAQLTARYAYLRGRAPLHAQVPALEATPIILLYGDIGPDSANWGNQAYAGFFHKKTIVARPAAAEH</sequence>
<dbReference type="InterPro" id="IPR045691">
    <property type="entry name" value="DUF6056"/>
</dbReference>
<evidence type="ECO:0000313" key="3">
    <source>
        <dbReference type="Proteomes" id="UP000618931"/>
    </source>
</evidence>
<evidence type="ECO:0000256" key="1">
    <source>
        <dbReference type="SAM" id="Phobius"/>
    </source>
</evidence>
<keyword evidence="1" id="KW-0472">Membrane</keyword>
<dbReference type="Pfam" id="PF19528">
    <property type="entry name" value="DUF6056"/>
    <property type="match status" value="1"/>
</dbReference>
<feature type="transmembrane region" description="Helical" evidence="1">
    <location>
        <begin position="196"/>
        <end position="229"/>
    </location>
</feature>
<keyword evidence="3" id="KW-1185">Reference proteome</keyword>
<feature type="transmembrane region" description="Helical" evidence="1">
    <location>
        <begin position="250"/>
        <end position="271"/>
    </location>
</feature>
<organism evidence="2 3">
    <name type="scientific">Hymenobacter ruricola</name>
    <dbReference type="NCBI Taxonomy" id="2791023"/>
    <lineage>
        <taxon>Bacteria</taxon>
        <taxon>Pseudomonadati</taxon>
        <taxon>Bacteroidota</taxon>
        <taxon>Cytophagia</taxon>
        <taxon>Cytophagales</taxon>
        <taxon>Hymenobacteraceae</taxon>
        <taxon>Hymenobacter</taxon>
    </lineage>
</organism>
<dbReference type="EMBL" id="JADQDM010000012">
    <property type="protein sequence ID" value="MBF9223156.1"/>
    <property type="molecule type" value="Genomic_DNA"/>
</dbReference>
<evidence type="ECO:0008006" key="4">
    <source>
        <dbReference type="Google" id="ProtNLM"/>
    </source>
</evidence>
<feature type="transmembrane region" description="Helical" evidence="1">
    <location>
        <begin position="34"/>
        <end position="53"/>
    </location>
</feature>
<feature type="transmembrane region" description="Helical" evidence="1">
    <location>
        <begin position="311"/>
        <end position="333"/>
    </location>
</feature>
<name>A0ABS0I864_9BACT</name>
<evidence type="ECO:0000313" key="2">
    <source>
        <dbReference type="EMBL" id="MBF9223156.1"/>
    </source>
</evidence>
<protein>
    <recommendedName>
        <fullName evidence="4">Glycosyltransferase RgtA/B/C/D-like domain-containing protein</fullName>
    </recommendedName>
</protein>
<dbReference type="Proteomes" id="UP000618931">
    <property type="component" value="Unassembled WGS sequence"/>
</dbReference>